<organism evidence="2 3">
    <name type="scientific">Apiospora hydei</name>
    <dbReference type="NCBI Taxonomy" id="1337664"/>
    <lineage>
        <taxon>Eukaryota</taxon>
        <taxon>Fungi</taxon>
        <taxon>Dikarya</taxon>
        <taxon>Ascomycota</taxon>
        <taxon>Pezizomycotina</taxon>
        <taxon>Sordariomycetes</taxon>
        <taxon>Xylariomycetidae</taxon>
        <taxon>Amphisphaeriales</taxon>
        <taxon>Apiosporaceae</taxon>
        <taxon>Apiospora</taxon>
    </lineage>
</organism>
<accession>A0ABR1V3T8</accession>
<protein>
    <recommendedName>
        <fullName evidence="4">C2H2-type domain-containing protein</fullName>
    </recommendedName>
</protein>
<evidence type="ECO:0000313" key="2">
    <source>
        <dbReference type="EMBL" id="KAK8065851.1"/>
    </source>
</evidence>
<evidence type="ECO:0000256" key="1">
    <source>
        <dbReference type="SAM" id="MobiDB-lite"/>
    </source>
</evidence>
<gene>
    <name evidence="2" type="ORF">PG997_012598</name>
</gene>
<dbReference type="Proteomes" id="UP001433268">
    <property type="component" value="Unassembled WGS sequence"/>
</dbReference>
<dbReference type="GeneID" id="92049972"/>
<evidence type="ECO:0000313" key="3">
    <source>
        <dbReference type="Proteomes" id="UP001433268"/>
    </source>
</evidence>
<feature type="compositionally biased region" description="Acidic residues" evidence="1">
    <location>
        <begin position="141"/>
        <end position="151"/>
    </location>
</feature>
<reference evidence="2 3" key="1">
    <citation type="submission" date="2023-01" db="EMBL/GenBank/DDBJ databases">
        <title>Analysis of 21 Apiospora genomes using comparative genomics revels a genus with tremendous synthesis potential of carbohydrate active enzymes and secondary metabolites.</title>
        <authorList>
            <person name="Sorensen T."/>
        </authorList>
    </citation>
    <scope>NUCLEOTIDE SEQUENCE [LARGE SCALE GENOMIC DNA]</scope>
    <source>
        <strain evidence="2 3">CBS 114990</strain>
    </source>
</reference>
<comment type="caution">
    <text evidence="2">The sequence shown here is derived from an EMBL/GenBank/DDBJ whole genome shotgun (WGS) entry which is preliminary data.</text>
</comment>
<feature type="compositionally biased region" description="Basic and acidic residues" evidence="1">
    <location>
        <begin position="152"/>
        <end position="169"/>
    </location>
</feature>
<feature type="compositionally biased region" description="Polar residues" evidence="1">
    <location>
        <begin position="117"/>
        <end position="128"/>
    </location>
</feature>
<sequence length="184" mass="20438">MAPNNKKPRKDGIDYHGKYPFKGTLTADGKVTCSECKSHRGMKNGHHYIASHISCKHKTDAAYRKDQSKYSGVTYQCSCGYKRSVWNNFLAHIRGRHGFKGNSTAIKKQGYYGPNAPATQKQQQMSKSTEVDEQDVKKEEWEESDFDIGDIPDDHHPHQDPKDDDKDGGRGPGGAANGLIQAAA</sequence>
<evidence type="ECO:0008006" key="4">
    <source>
        <dbReference type="Google" id="ProtNLM"/>
    </source>
</evidence>
<feature type="region of interest" description="Disordered" evidence="1">
    <location>
        <begin position="106"/>
        <end position="184"/>
    </location>
</feature>
<name>A0ABR1V3T8_9PEZI</name>
<dbReference type="RefSeq" id="XP_066662604.1">
    <property type="nucleotide sequence ID" value="XM_066816912.1"/>
</dbReference>
<keyword evidence="3" id="KW-1185">Reference proteome</keyword>
<proteinExistence type="predicted"/>
<dbReference type="EMBL" id="JAQQWN010000009">
    <property type="protein sequence ID" value="KAK8065851.1"/>
    <property type="molecule type" value="Genomic_DNA"/>
</dbReference>